<dbReference type="Proteomes" id="UP000615026">
    <property type="component" value="Unassembled WGS sequence"/>
</dbReference>
<gene>
    <name evidence="1" type="ORF">IQ260_19650</name>
</gene>
<dbReference type="EMBL" id="JADEXP010000208">
    <property type="protein sequence ID" value="MBE9068863.1"/>
    <property type="molecule type" value="Genomic_DNA"/>
</dbReference>
<sequence>MKTTIADGVIEIKISYQESVEKGWLSRGGVILPGHPLFSETLNTPSADIVDDLRFGESSNQRHLVFGADGLMRTATESQLDCYIQDGEYEQRLERIGSLNNG</sequence>
<dbReference type="AlphaFoldDB" id="A0A928ZWR1"/>
<protein>
    <submittedName>
        <fullName evidence="1">Uncharacterized protein</fullName>
    </submittedName>
</protein>
<evidence type="ECO:0000313" key="2">
    <source>
        <dbReference type="Proteomes" id="UP000615026"/>
    </source>
</evidence>
<comment type="caution">
    <text evidence="1">The sequence shown here is derived from an EMBL/GenBank/DDBJ whole genome shotgun (WGS) entry which is preliminary data.</text>
</comment>
<accession>A0A928ZWR1</accession>
<name>A0A928ZWR1_LEPEC</name>
<reference evidence="1" key="1">
    <citation type="submission" date="2020-10" db="EMBL/GenBank/DDBJ databases">
        <authorList>
            <person name="Castelo-Branco R."/>
            <person name="Eusebio N."/>
            <person name="Adriana R."/>
            <person name="Vieira A."/>
            <person name="Brugerolle De Fraissinette N."/>
            <person name="Rezende De Castro R."/>
            <person name="Schneider M.P."/>
            <person name="Vasconcelos V."/>
            <person name="Leao P.N."/>
        </authorList>
    </citation>
    <scope>NUCLEOTIDE SEQUENCE</scope>
    <source>
        <strain evidence="1">LEGE 11479</strain>
    </source>
</reference>
<keyword evidence="2" id="KW-1185">Reference proteome</keyword>
<organism evidence="1 2">
    <name type="scientific">Leptolyngbya cf. ectocarpi LEGE 11479</name>
    <dbReference type="NCBI Taxonomy" id="1828722"/>
    <lineage>
        <taxon>Bacteria</taxon>
        <taxon>Bacillati</taxon>
        <taxon>Cyanobacteriota</taxon>
        <taxon>Cyanophyceae</taxon>
        <taxon>Leptolyngbyales</taxon>
        <taxon>Leptolyngbyaceae</taxon>
        <taxon>Leptolyngbya group</taxon>
        <taxon>Leptolyngbya</taxon>
    </lineage>
</organism>
<dbReference type="RefSeq" id="WP_193994790.1">
    <property type="nucleotide sequence ID" value="NZ_JADEXP010000208.1"/>
</dbReference>
<proteinExistence type="predicted"/>
<evidence type="ECO:0000313" key="1">
    <source>
        <dbReference type="EMBL" id="MBE9068863.1"/>
    </source>
</evidence>